<dbReference type="AlphaFoldDB" id="X1TYT8"/>
<evidence type="ECO:0000313" key="1">
    <source>
        <dbReference type="EMBL" id="GAJ10439.1"/>
    </source>
</evidence>
<comment type="caution">
    <text evidence="1">The sequence shown here is derived from an EMBL/GenBank/DDBJ whole genome shotgun (WGS) entry which is preliminary data.</text>
</comment>
<accession>X1TYT8</accession>
<proteinExistence type="predicted"/>
<reference evidence="1" key="1">
    <citation type="journal article" date="2014" name="Front. Microbiol.">
        <title>High frequency of phylogenetically diverse reductive dehalogenase-homologous genes in deep subseafloor sedimentary metagenomes.</title>
        <authorList>
            <person name="Kawai M."/>
            <person name="Futagami T."/>
            <person name="Toyoda A."/>
            <person name="Takaki Y."/>
            <person name="Nishi S."/>
            <person name="Hori S."/>
            <person name="Arai W."/>
            <person name="Tsubouchi T."/>
            <person name="Morono Y."/>
            <person name="Uchiyama I."/>
            <person name="Ito T."/>
            <person name="Fujiyama A."/>
            <person name="Inagaki F."/>
            <person name="Takami H."/>
        </authorList>
    </citation>
    <scope>NUCLEOTIDE SEQUENCE</scope>
    <source>
        <strain evidence="1">Expedition CK06-06</strain>
    </source>
</reference>
<name>X1TYT8_9ZZZZ</name>
<organism evidence="1">
    <name type="scientific">marine sediment metagenome</name>
    <dbReference type="NCBI Taxonomy" id="412755"/>
    <lineage>
        <taxon>unclassified sequences</taxon>
        <taxon>metagenomes</taxon>
        <taxon>ecological metagenomes</taxon>
    </lineage>
</organism>
<sequence length="65" mass="7665">IESVGYVHDHTKDLHILGYKLLVCGFWDGVSFIPLDFSLHKETRDKELKKAEERLTNRVKQIRKI</sequence>
<dbReference type="EMBL" id="BARW01026894">
    <property type="protein sequence ID" value="GAJ10439.1"/>
    <property type="molecule type" value="Genomic_DNA"/>
</dbReference>
<gene>
    <name evidence="1" type="ORF">S12H4_43760</name>
</gene>
<protein>
    <submittedName>
        <fullName evidence="1">Uncharacterized protein</fullName>
    </submittedName>
</protein>
<feature type="non-terminal residue" evidence="1">
    <location>
        <position position="1"/>
    </location>
</feature>